<evidence type="ECO:0000313" key="11">
    <source>
        <dbReference type="Proteomes" id="UP000616885"/>
    </source>
</evidence>
<keyword evidence="4" id="KW-0238">DNA-binding</keyword>
<name>A0A8H7N4X0_BIOOC</name>
<feature type="region of interest" description="Disordered" evidence="7">
    <location>
        <begin position="108"/>
        <end position="145"/>
    </location>
</feature>
<dbReference type="CDD" id="cd12148">
    <property type="entry name" value="fungal_TF_MHR"/>
    <property type="match status" value="1"/>
</dbReference>
<evidence type="ECO:0000256" key="1">
    <source>
        <dbReference type="ARBA" id="ARBA00004123"/>
    </source>
</evidence>
<reference evidence="10" key="1">
    <citation type="submission" date="2020-10" db="EMBL/GenBank/DDBJ databases">
        <title>High-Quality Genome Resource of Clonostachys rosea strain S41 by Oxford Nanopore Long-Read Sequencing.</title>
        <authorList>
            <person name="Wang H."/>
        </authorList>
    </citation>
    <scope>NUCLEOTIDE SEQUENCE</scope>
    <source>
        <strain evidence="10">S41</strain>
    </source>
</reference>
<dbReference type="GO" id="GO:0006351">
    <property type="term" value="P:DNA-templated transcription"/>
    <property type="evidence" value="ECO:0007669"/>
    <property type="project" value="InterPro"/>
</dbReference>
<comment type="subcellular location">
    <subcellularLocation>
        <location evidence="1">Nucleus</location>
    </subcellularLocation>
</comment>
<feature type="compositionally biased region" description="Polar residues" evidence="7">
    <location>
        <begin position="133"/>
        <end position="145"/>
    </location>
</feature>
<organism evidence="10 11">
    <name type="scientific">Bionectria ochroleuca</name>
    <name type="common">Gliocladium roseum</name>
    <dbReference type="NCBI Taxonomy" id="29856"/>
    <lineage>
        <taxon>Eukaryota</taxon>
        <taxon>Fungi</taxon>
        <taxon>Dikarya</taxon>
        <taxon>Ascomycota</taxon>
        <taxon>Pezizomycotina</taxon>
        <taxon>Sordariomycetes</taxon>
        <taxon>Hypocreomycetidae</taxon>
        <taxon>Hypocreales</taxon>
        <taxon>Bionectriaceae</taxon>
        <taxon>Clonostachys</taxon>
    </lineage>
</organism>
<dbReference type="Proteomes" id="UP000616885">
    <property type="component" value="Unassembled WGS sequence"/>
</dbReference>
<dbReference type="AlphaFoldDB" id="A0A8H7N4X0"/>
<dbReference type="GO" id="GO:0005634">
    <property type="term" value="C:nucleus"/>
    <property type="evidence" value="ECO:0007669"/>
    <property type="project" value="UniProtKB-SubCell"/>
</dbReference>
<dbReference type="PROSITE" id="PS50048">
    <property type="entry name" value="ZN2_CY6_FUNGAL_2"/>
    <property type="match status" value="1"/>
</dbReference>
<keyword evidence="8" id="KW-0472">Membrane</keyword>
<evidence type="ECO:0000256" key="3">
    <source>
        <dbReference type="ARBA" id="ARBA00023015"/>
    </source>
</evidence>
<dbReference type="GO" id="GO:0008270">
    <property type="term" value="F:zinc ion binding"/>
    <property type="evidence" value="ECO:0007669"/>
    <property type="project" value="InterPro"/>
</dbReference>
<dbReference type="Gene3D" id="4.10.240.10">
    <property type="entry name" value="Zn(2)-C6 fungal-type DNA-binding domain"/>
    <property type="match status" value="1"/>
</dbReference>
<dbReference type="Pfam" id="PF04082">
    <property type="entry name" value="Fungal_trans"/>
    <property type="match status" value="1"/>
</dbReference>
<keyword evidence="2" id="KW-0479">Metal-binding</keyword>
<dbReference type="InterPro" id="IPR036864">
    <property type="entry name" value="Zn2-C6_fun-type_DNA-bd_sf"/>
</dbReference>
<accession>A0A8H7N4X0</accession>
<protein>
    <recommendedName>
        <fullName evidence="9">Zn(2)-C6 fungal-type domain-containing protein</fullName>
    </recommendedName>
</protein>
<evidence type="ECO:0000256" key="4">
    <source>
        <dbReference type="ARBA" id="ARBA00023125"/>
    </source>
</evidence>
<evidence type="ECO:0000313" key="10">
    <source>
        <dbReference type="EMBL" id="KAF9746679.1"/>
    </source>
</evidence>
<evidence type="ECO:0000256" key="6">
    <source>
        <dbReference type="ARBA" id="ARBA00023242"/>
    </source>
</evidence>
<dbReference type="PROSITE" id="PS00463">
    <property type="entry name" value="ZN2_CY6_FUNGAL_1"/>
    <property type="match status" value="1"/>
</dbReference>
<dbReference type="SMART" id="SM00906">
    <property type="entry name" value="Fungal_trans"/>
    <property type="match status" value="1"/>
</dbReference>
<comment type="caution">
    <text evidence="10">The sequence shown here is derived from an EMBL/GenBank/DDBJ whole genome shotgun (WGS) entry which is preliminary data.</text>
</comment>
<dbReference type="InterPro" id="IPR051089">
    <property type="entry name" value="prtT"/>
</dbReference>
<evidence type="ECO:0000259" key="9">
    <source>
        <dbReference type="PROSITE" id="PS50048"/>
    </source>
</evidence>
<gene>
    <name evidence="10" type="ORF">IM811_003584</name>
</gene>
<dbReference type="GO" id="GO:0000976">
    <property type="term" value="F:transcription cis-regulatory region binding"/>
    <property type="evidence" value="ECO:0007669"/>
    <property type="project" value="TreeGrafter"/>
</dbReference>
<dbReference type="PANTHER" id="PTHR31845:SF17">
    <property type="entry name" value="ZN(II)2CYS6 TRANSCRIPTION FACTOR (EUROFUNG)"/>
    <property type="match status" value="1"/>
</dbReference>
<dbReference type="SUPFAM" id="SSF57701">
    <property type="entry name" value="Zn2/Cys6 DNA-binding domain"/>
    <property type="match status" value="1"/>
</dbReference>
<keyword evidence="6" id="KW-0539">Nucleus</keyword>
<keyword evidence="5" id="KW-0804">Transcription</keyword>
<dbReference type="PANTHER" id="PTHR31845">
    <property type="entry name" value="FINGER DOMAIN PROTEIN, PUTATIVE-RELATED"/>
    <property type="match status" value="1"/>
</dbReference>
<evidence type="ECO:0000256" key="8">
    <source>
        <dbReference type="SAM" id="Phobius"/>
    </source>
</evidence>
<keyword evidence="8" id="KW-0812">Transmembrane</keyword>
<dbReference type="InterPro" id="IPR007219">
    <property type="entry name" value="XnlR_reg_dom"/>
</dbReference>
<dbReference type="Pfam" id="PF00172">
    <property type="entry name" value="Zn_clus"/>
    <property type="match status" value="1"/>
</dbReference>
<dbReference type="InterPro" id="IPR001138">
    <property type="entry name" value="Zn2Cys6_DnaBD"/>
</dbReference>
<dbReference type="CDD" id="cd00067">
    <property type="entry name" value="GAL4"/>
    <property type="match status" value="1"/>
</dbReference>
<feature type="domain" description="Zn(2)-C6 fungal-type" evidence="9">
    <location>
        <begin position="28"/>
        <end position="60"/>
    </location>
</feature>
<evidence type="ECO:0000256" key="7">
    <source>
        <dbReference type="SAM" id="MobiDB-lite"/>
    </source>
</evidence>
<feature type="region of interest" description="Disordered" evidence="7">
    <location>
        <begin position="578"/>
        <end position="597"/>
    </location>
</feature>
<keyword evidence="8" id="KW-1133">Transmembrane helix</keyword>
<keyword evidence="3" id="KW-0805">Transcription regulation</keyword>
<evidence type="ECO:0000256" key="5">
    <source>
        <dbReference type="ARBA" id="ARBA00023163"/>
    </source>
</evidence>
<dbReference type="SMART" id="SM00066">
    <property type="entry name" value="GAL4"/>
    <property type="match status" value="1"/>
</dbReference>
<proteinExistence type="predicted"/>
<evidence type="ECO:0000256" key="2">
    <source>
        <dbReference type="ARBA" id="ARBA00022723"/>
    </source>
</evidence>
<sequence length="636" mass="70676">MTSEEPVRALRDIFGDPKPPEITRKITACVACRKQKIKCQMGGSKPPCVRCKRRGLSCVVNQSLQMLLESDVRWRDLAERKFKSLERAMQQLADKSLSVEDARALKMSLQDEESRDTAVLNNTPGSRKVPSHGQATSEPSTITMSQSADDCEVVMDLASGASSIPGFHISPTPGNQTADINGDLISNGTITPANAERYFKTYQNRLDHFPYRILGNHSSATLDTVRKATPLLTAAVCTVGALHLASRDFEACYKEFTSLSATRSFSKSCTVDDVRALCIGAFWLSGHSWTLVASAVRIATELHLHRSISKALQGDRMHYYRTRLYLLVYACDHHFSVAFGRPPMTRECETIRNVRKFLDCPHATPDDARLVSQVLRWSLCSQIYDSFGAEVEKPLSSSQIKDLQKYSIALDSLRMEWADSFSPNIHIGDYPRKGVTLQYHFAKLYLCSHAFRCTGPAGGFIEPLTELDEVANTAIVSALAILKAVVYDTEIQSFLDGLPVYFDTMIAFAFVFLIKVFSNNYFVSVRPDRTEVYKLLESLLATLKRVTSTMHPQHLLVKICKGIETLLQRSYSGSALGLGVSPGGSPEAGDSSSGHTQNLEWDASHDLELFSLSEYDFLNQDIVADFPFTIDTEPDL</sequence>
<dbReference type="EMBL" id="JADCTT010000011">
    <property type="protein sequence ID" value="KAF9746679.1"/>
    <property type="molecule type" value="Genomic_DNA"/>
</dbReference>
<dbReference type="GO" id="GO:0000981">
    <property type="term" value="F:DNA-binding transcription factor activity, RNA polymerase II-specific"/>
    <property type="evidence" value="ECO:0007669"/>
    <property type="project" value="InterPro"/>
</dbReference>
<feature type="transmembrane region" description="Helical" evidence="8">
    <location>
        <begin position="498"/>
        <end position="517"/>
    </location>
</feature>